<dbReference type="PANTHER" id="PTHR22145:SF3">
    <property type="entry name" value="PROTEIN FAM217B"/>
    <property type="match status" value="1"/>
</dbReference>
<protein>
    <submittedName>
        <fullName evidence="3">Protein FAM217B</fullName>
    </submittedName>
</protein>
<dbReference type="GeneID" id="101649461"/>
<dbReference type="Pfam" id="PF15344">
    <property type="entry name" value="FAM217"/>
    <property type="match status" value="1"/>
</dbReference>
<dbReference type="PANTHER" id="PTHR22145">
    <property type="entry name" value="SI:CH211-266K22.6"/>
    <property type="match status" value="1"/>
</dbReference>
<feature type="compositionally biased region" description="Low complexity" evidence="1">
    <location>
        <begin position="21"/>
        <end position="38"/>
    </location>
</feature>
<proteinExistence type="predicted"/>
<reference evidence="3" key="1">
    <citation type="submission" date="2025-08" db="UniProtKB">
        <authorList>
            <consortium name="RefSeq"/>
        </authorList>
    </citation>
    <scope>IDENTIFICATION</scope>
</reference>
<feature type="region of interest" description="Disordered" evidence="1">
    <location>
        <begin position="1"/>
        <end position="187"/>
    </location>
</feature>
<feature type="region of interest" description="Disordered" evidence="1">
    <location>
        <begin position="322"/>
        <end position="374"/>
    </location>
</feature>
<dbReference type="RefSeq" id="XP_030743350.2">
    <property type="nucleotide sequence ID" value="XM_030887490.2"/>
</dbReference>
<sequence length="453" mass="49310">SVASISGSEEAFPNISGRKQPLPFLSPSASSLSKSIPSTAEKTTHQSLDEDQPCVLFKKGNRLNDSHQTSSRLTAEPAWTTVQPGKNPSGKRPSKSRSPRISSQQQSRPIGALTQADATGRASVHEGRRPEWSPPDPGRPGTAGASLFLAFQSMKLLSEDTDEDSASDLSDSERIPIPPSPLTPPDLRLRAEEFNPAYFRPYPEPSHAKPDYLYPDFLPPPFDSWDLQEMAVMLNSEGKADTVPRAAGLLGRYIDRLVQLEWLQTQTVQTERARVGGKGRPPTAPGTFWPPKSPGRSRLVAAALPKPLPPQDRPLRPWLSRKKDWHQEDPRASCTAFQTGLRAPDFPAGSRLASKKQAQEGRPEERRKKPVKSSKLQCLDLACGDSGAKLHANGNLRTPRASAAIIDPGGPCKAPRTQAHVALKKKGNASHGSHSSVSGEKKLKASGMKRRFK</sequence>
<feature type="compositionally biased region" description="Basic and acidic residues" evidence="1">
    <location>
        <begin position="357"/>
        <end position="367"/>
    </location>
</feature>
<feature type="region of interest" description="Disordered" evidence="1">
    <location>
        <begin position="423"/>
        <end position="453"/>
    </location>
</feature>
<dbReference type="InterPro" id="IPR029266">
    <property type="entry name" value="FAM217"/>
</dbReference>
<gene>
    <name evidence="3" type="primary">FAM217B</name>
</gene>
<dbReference type="Proteomes" id="UP000694863">
    <property type="component" value="Unplaced"/>
</dbReference>
<evidence type="ECO:0000256" key="1">
    <source>
        <dbReference type="SAM" id="MobiDB-lite"/>
    </source>
</evidence>
<accession>A0ABM1VLX1</accession>
<keyword evidence="2" id="KW-1185">Reference proteome</keyword>
<evidence type="ECO:0000313" key="3">
    <source>
        <dbReference type="RefSeq" id="XP_030743350.2"/>
    </source>
</evidence>
<feature type="compositionally biased region" description="Low complexity" evidence="1">
    <location>
        <begin position="99"/>
        <end position="111"/>
    </location>
</feature>
<feature type="non-terminal residue" evidence="3">
    <location>
        <position position="1"/>
    </location>
</feature>
<feature type="compositionally biased region" description="Basic and acidic residues" evidence="1">
    <location>
        <begin position="322"/>
        <end position="331"/>
    </location>
</feature>
<name>A0ABM1VLX1_ECHTE</name>
<evidence type="ECO:0000313" key="2">
    <source>
        <dbReference type="Proteomes" id="UP000694863"/>
    </source>
</evidence>
<organism evidence="2 3">
    <name type="scientific">Echinops telfairi</name>
    <name type="common">Lesser hedgehog tenrec</name>
    <dbReference type="NCBI Taxonomy" id="9371"/>
    <lineage>
        <taxon>Eukaryota</taxon>
        <taxon>Metazoa</taxon>
        <taxon>Chordata</taxon>
        <taxon>Craniata</taxon>
        <taxon>Vertebrata</taxon>
        <taxon>Euteleostomi</taxon>
        <taxon>Mammalia</taxon>
        <taxon>Eutheria</taxon>
        <taxon>Afrotheria</taxon>
        <taxon>Tenrecidae</taxon>
        <taxon>Tenrecinae</taxon>
        <taxon>Echinops</taxon>
    </lineage>
</organism>
<feature type="region of interest" description="Disordered" evidence="1">
    <location>
        <begin position="271"/>
        <end position="297"/>
    </location>
</feature>